<evidence type="ECO:0000259" key="7">
    <source>
        <dbReference type="PROSITE" id="PS50885"/>
    </source>
</evidence>
<dbReference type="SMART" id="SM00304">
    <property type="entry name" value="HAMP"/>
    <property type="match status" value="2"/>
</dbReference>
<dbReference type="Gene3D" id="1.10.287.950">
    <property type="entry name" value="Methyl-accepting chemotaxis protein"/>
    <property type="match status" value="1"/>
</dbReference>
<sequence>MQNLHIQRKFMVVFGGLMILITGICVLAIVALSSVNTEATALVERRIPNLSNAMELKTAVANIRAGEYNHILSSTLHALREADADLDVHRKALSAVIAKYSKTLARPETLTNFSEFKARLESYYRDDARVLELSRALRKDEALAVARDAETRFDAVLASADQAVEIQRDLAKEVSNSVSTTESRSRVTLIVALVIGVAGVLGGLIMLTRLIARPLSELSRATGILAAGGKADVPHRDRGDEIGDVAKAVEQFRMAAVDRAGSDARAAAEQQIVTTTLAEGLVLLTEGDLTAEISVEFPRHYAALKTNFNDAVVRLRTMIGSVSESAAGIRTGSSEIAQASDDLARRTEGNAASLEQTSAALVQIDGRLKATASAAGRTVARADQAIATVSGGRTMADEAVQAMERVRESATGIDSVIQGVDKIAFQTRVLAMNAAVEAGRAGDAGRGFAVVADLVSSLAMRAEEEAKRARDQLTVTQTDIVTAVEAVQRVDGALANISGDVGEVHTLLGTMAADNQAQSSAITQISVAVSAMDQSTQQNAAMVEQTSAAARNLTNEVTALADQAALFKVDNGAVRKVRKVAKAAPAKIGAVPYTSPVKALPVSVMAKANGVAHGIESKDWSDF</sequence>
<dbReference type="GO" id="GO:0007165">
    <property type="term" value="P:signal transduction"/>
    <property type="evidence" value="ECO:0007669"/>
    <property type="project" value="UniProtKB-KW"/>
</dbReference>
<dbReference type="Gene3D" id="6.10.340.10">
    <property type="match status" value="1"/>
</dbReference>
<comment type="similarity">
    <text evidence="2">Belongs to the methyl-accepting chemotaxis (MCP) protein family.</text>
</comment>
<dbReference type="InterPro" id="IPR051310">
    <property type="entry name" value="MCP_chemotaxis"/>
</dbReference>
<evidence type="ECO:0000256" key="2">
    <source>
        <dbReference type="ARBA" id="ARBA00029447"/>
    </source>
</evidence>
<dbReference type="PANTHER" id="PTHR43531">
    <property type="entry name" value="PROTEIN ICFG"/>
    <property type="match status" value="1"/>
</dbReference>
<dbReference type="GO" id="GO:0016020">
    <property type="term" value="C:membrane"/>
    <property type="evidence" value="ECO:0007669"/>
    <property type="project" value="InterPro"/>
</dbReference>
<accession>A0A7W9AGK2</accession>
<dbReference type="RefSeq" id="WP_184016441.1">
    <property type="nucleotide sequence ID" value="NZ_JACIJC010000002.1"/>
</dbReference>
<dbReference type="AlphaFoldDB" id="A0A7W9AGK2"/>
<dbReference type="PROSITE" id="PS50111">
    <property type="entry name" value="CHEMOTAXIS_TRANSDUC_2"/>
    <property type="match status" value="1"/>
</dbReference>
<keyword evidence="1" id="KW-0145">Chemotaxis</keyword>
<feature type="coiled-coil region" evidence="4">
    <location>
        <begin position="452"/>
        <end position="479"/>
    </location>
</feature>
<dbReference type="Pfam" id="PF00015">
    <property type="entry name" value="MCPsignal"/>
    <property type="match status" value="1"/>
</dbReference>
<dbReference type="PROSITE" id="PS50885">
    <property type="entry name" value="HAMP"/>
    <property type="match status" value="2"/>
</dbReference>
<keyword evidence="4" id="KW-0175">Coiled coil</keyword>
<keyword evidence="9" id="KW-1185">Reference proteome</keyword>
<reference evidence="8 9" key="1">
    <citation type="submission" date="2020-08" db="EMBL/GenBank/DDBJ databases">
        <title>Genomic Encyclopedia of Type Strains, Phase IV (KMG-IV): sequencing the most valuable type-strain genomes for metagenomic binning, comparative biology and taxonomic classification.</title>
        <authorList>
            <person name="Goeker M."/>
        </authorList>
    </citation>
    <scope>NUCLEOTIDE SEQUENCE [LARGE SCALE GENOMIC DNA]</scope>
    <source>
        <strain evidence="8 9">DSM 25079</strain>
    </source>
</reference>
<dbReference type="InterPro" id="IPR004090">
    <property type="entry name" value="Chemotax_Me-accpt_rcpt"/>
</dbReference>
<name>A0A7W9AGK2_9SPHN</name>
<evidence type="ECO:0000256" key="5">
    <source>
        <dbReference type="SAM" id="Phobius"/>
    </source>
</evidence>
<dbReference type="Pfam" id="PF00672">
    <property type="entry name" value="HAMP"/>
    <property type="match status" value="1"/>
</dbReference>
<proteinExistence type="inferred from homology"/>
<feature type="transmembrane region" description="Helical" evidence="5">
    <location>
        <begin position="12"/>
        <end position="32"/>
    </location>
</feature>
<feature type="transmembrane region" description="Helical" evidence="5">
    <location>
        <begin position="189"/>
        <end position="212"/>
    </location>
</feature>
<feature type="domain" description="Methyl-accepting transducer" evidence="6">
    <location>
        <begin position="325"/>
        <end position="554"/>
    </location>
</feature>
<evidence type="ECO:0000256" key="1">
    <source>
        <dbReference type="ARBA" id="ARBA00022500"/>
    </source>
</evidence>
<dbReference type="PRINTS" id="PR00260">
    <property type="entry name" value="CHEMTRNSDUCR"/>
</dbReference>
<dbReference type="InterPro" id="IPR024478">
    <property type="entry name" value="HlyB_4HB_MCP"/>
</dbReference>
<dbReference type="SMART" id="SM00283">
    <property type="entry name" value="MA"/>
    <property type="match status" value="1"/>
</dbReference>
<evidence type="ECO:0000313" key="9">
    <source>
        <dbReference type="Proteomes" id="UP000549617"/>
    </source>
</evidence>
<keyword evidence="5" id="KW-1133">Transmembrane helix</keyword>
<evidence type="ECO:0000256" key="3">
    <source>
        <dbReference type="PROSITE-ProRule" id="PRU00284"/>
    </source>
</evidence>
<dbReference type="InterPro" id="IPR004089">
    <property type="entry name" value="MCPsignal_dom"/>
</dbReference>
<evidence type="ECO:0000259" key="6">
    <source>
        <dbReference type="PROSITE" id="PS50111"/>
    </source>
</evidence>
<dbReference type="EMBL" id="JACIJC010000002">
    <property type="protein sequence ID" value="MBB5685244.1"/>
    <property type="molecule type" value="Genomic_DNA"/>
</dbReference>
<dbReference type="GO" id="GO:0004888">
    <property type="term" value="F:transmembrane signaling receptor activity"/>
    <property type="evidence" value="ECO:0007669"/>
    <property type="project" value="InterPro"/>
</dbReference>
<keyword evidence="3" id="KW-0807">Transducer</keyword>
<gene>
    <name evidence="8" type="ORF">FHS49_001252</name>
</gene>
<evidence type="ECO:0000256" key="4">
    <source>
        <dbReference type="SAM" id="Coils"/>
    </source>
</evidence>
<organism evidence="8 9">
    <name type="scientific">Sphingobium boeckii</name>
    <dbReference type="NCBI Taxonomy" id="1082345"/>
    <lineage>
        <taxon>Bacteria</taxon>
        <taxon>Pseudomonadati</taxon>
        <taxon>Pseudomonadota</taxon>
        <taxon>Alphaproteobacteria</taxon>
        <taxon>Sphingomonadales</taxon>
        <taxon>Sphingomonadaceae</taxon>
        <taxon>Sphingobium</taxon>
    </lineage>
</organism>
<protein>
    <submittedName>
        <fullName evidence="8">Methyl-accepting chemotaxis protein</fullName>
    </submittedName>
</protein>
<dbReference type="PANTHER" id="PTHR43531:SF11">
    <property type="entry name" value="METHYL-ACCEPTING CHEMOTAXIS PROTEIN 3"/>
    <property type="match status" value="1"/>
</dbReference>
<dbReference type="SUPFAM" id="SSF158472">
    <property type="entry name" value="HAMP domain-like"/>
    <property type="match status" value="1"/>
</dbReference>
<keyword evidence="5" id="KW-0812">Transmembrane</keyword>
<feature type="domain" description="HAMP" evidence="7">
    <location>
        <begin position="277"/>
        <end position="320"/>
    </location>
</feature>
<dbReference type="Proteomes" id="UP000549617">
    <property type="component" value="Unassembled WGS sequence"/>
</dbReference>
<dbReference type="Pfam" id="PF12729">
    <property type="entry name" value="4HB_MCP_1"/>
    <property type="match status" value="1"/>
</dbReference>
<dbReference type="GO" id="GO:0006935">
    <property type="term" value="P:chemotaxis"/>
    <property type="evidence" value="ECO:0007669"/>
    <property type="project" value="UniProtKB-KW"/>
</dbReference>
<feature type="domain" description="HAMP" evidence="7">
    <location>
        <begin position="209"/>
        <end position="261"/>
    </location>
</feature>
<comment type="caution">
    <text evidence="8">The sequence shown here is derived from an EMBL/GenBank/DDBJ whole genome shotgun (WGS) entry which is preliminary data.</text>
</comment>
<dbReference type="InterPro" id="IPR003660">
    <property type="entry name" value="HAMP_dom"/>
</dbReference>
<evidence type="ECO:0000313" key="8">
    <source>
        <dbReference type="EMBL" id="MBB5685244.1"/>
    </source>
</evidence>
<keyword evidence="5" id="KW-0472">Membrane</keyword>
<dbReference type="SUPFAM" id="SSF58104">
    <property type="entry name" value="Methyl-accepting chemotaxis protein (MCP) signaling domain"/>
    <property type="match status" value="1"/>
</dbReference>